<dbReference type="InterPro" id="IPR000983">
    <property type="entry name" value="Bac_GSPG_pilin"/>
</dbReference>
<dbReference type="GeneID" id="86887645"/>
<keyword evidence="1" id="KW-0488">Methylation</keyword>
<dbReference type="PRINTS" id="PR00813">
    <property type="entry name" value="BCTERIALGSPG"/>
</dbReference>
<dbReference type="EMBL" id="JAXHPO010000007">
    <property type="protein sequence ID" value="MDY6549657.1"/>
    <property type="molecule type" value="Genomic_DNA"/>
</dbReference>
<dbReference type="Proteomes" id="UP001284094">
    <property type="component" value="Unassembled WGS sequence"/>
</dbReference>
<protein>
    <submittedName>
        <fullName evidence="3">Type IV pilin protein</fullName>
    </submittedName>
</protein>
<dbReference type="Pfam" id="PF16732">
    <property type="entry name" value="ComP_DUS"/>
    <property type="match status" value="1"/>
</dbReference>
<feature type="transmembrane region" description="Helical" evidence="2">
    <location>
        <begin position="12"/>
        <end position="32"/>
    </location>
</feature>
<dbReference type="PROSITE" id="PS00409">
    <property type="entry name" value="PROKAR_NTER_METHYL"/>
    <property type="match status" value="1"/>
</dbReference>
<accession>A0ABU5GGL5</accession>
<reference evidence="3 4" key="1">
    <citation type="journal article" date="2024" name="Syst. Appl. Microbiol.">
        <title>Evidence for the occurrence of Acinetobacter faecalis in cattle feces and its emended description.</title>
        <authorList>
            <person name="Kyselkova M."/>
            <person name="Xanthopoulou K."/>
            <person name="Shestivska V."/>
            <person name="Spanelova P."/>
            <person name="Maixnerova M."/>
            <person name="Higgins P.G."/>
            <person name="Nemec A."/>
        </authorList>
    </citation>
    <scope>NUCLEOTIDE SEQUENCE [LARGE SCALE GENOMIC DNA]</scope>
    <source>
        <strain evidence="3 4">ANC 7225</strain>
    </source>
</reference>
<keyword evidence="2" id="KW-0812">Transmembrane</keyword>
<evidence type="ECO:0000313" key="3">
    <source>
        <dbReference type="EMBL" id="MDY6549657.1"/>
    </source>
</evidence>
<evidence type="ECO:0000256" key="1">
    <source>
        <dbReference type="ARBA" id="ARBA00022481"/>
    </source>
</evidence>
<keyword evidence="4" id="KW-1185">Reference proteome</keyword>
<dbReference type="InterPro" id="IPR031982">
    <property type="entry name" value="PilE-like"/>
</dbReference>
<keyword evidence="2" id="KW-1133">Transmembrane helix</keyword>
<gene>
    <name evidence="3" type="ORF">SKM48_02565</name>
</gene>
<dbReference type="Pfam" id="PF07963">
    <property type="entry name" value="N_methyl"/>
    <property type="match status" value="1"/>
</dbReference>
<organism evidence="3 4">
    <name type="scientific">Acinetobacter faecalis</name>
    <dbReference type="NCBI Taxonomy" id="2665161"/>
    <lineage>
        <taxon>Bacteria</taxon>
        <taxon>Pseudomonadati</taxon>
        <taxon>Pseudomonadota</taxon>
        <taxon>Gammaproteobacteria</taxon>
        <taxon>Moraxellales</taxon>
        <taxon>Moraxellaceae</taxon>
        <taxon>Acinetobacter</taxon>
    </lineage>
</organism>
<dbReference type="NCBIfam" id="TIGR02532">
    <property type="entry name" value="IV_pilin_GFxxxE"/>
    <property type="match status" value="1"/>
</dbReference>
<keyword evidence="2" id="KW-0472">Membrane</keyword>
<comment type="caution">
    <text evidence="3">The sequence shown here is derived from an EMBL/GenBank/DDBJ whole genome shotgun (WGS) entry which is preliminary data.</text>
</comment>
<dbReference type="RefSeq" id="WP_311917895.1">
    <property type="nucleotide sequence ID" value="NZ_JAXHPD010000004.1"/>
</dbReference>
<dbReference type="Gene3D" id="3.30.700.10">
    <property type="entry name" value="Glycoprotein, Type 4 Pilin"/>
    <property type="match status" value="1"/>
</dbReference>
<dbReference type="SUPFAM" id="SSF54523">
    <property type="entry name" value="Pili subunits"/>
    <property type="match status" value="1"/>
</dbReference>
<dbReference type="InterPro" id="IPR045584">
    <property type="entry name" value="Pilin-like"/>
</dbReference>
<proteinExistence type="predicted"/>
<evidence type="ECO:0000313" key="4">
    <source>
        <dbReference type="Proteomes" id="UP001284094"/>
    </source>
</evidence>
<evidence type="ECO:0000256" key="2">
    <source>
        <dbReference type="SAM" id="Phobius"/>
    </source>
</evidence>
<dbReference type="InterPro" id="IPR012902">
    <property type="entry name" value="N_methyl_site"/>
</dbReference>
<sequence length="146" mass="15983">MKIGNVKGLTLIELLIVLVIISIISAIAYPAYQNNKVKVQRNDAKAEMLYIVQRMQAYKSTNGTYLGATINQLYGAGTIPKNGTAFYNVVFDGAPTLSRWTLIARPINGTPQQGDGVLCINELNQKFWAKGATNCNLSNVSDWDGK</sequence>
<name>A0ABU5GGL5_9GAMM</name>